<name>A0A5N5HKP8_9ROSA</name>
<reference evidence="3" key="2">
    <citation type="submission" date="2019-10" db="EMBL/GenBank/DDBJ databases">
        <title>A de novo genome assembly of a pear dwarfing rootstock.</title>
        <authorList>
            <person name="Wang F."/>
            <person name="Wang J."/>
            <person name="Li S."/>
            <person name="Zhang Y."/>
            <person name="Fang M."/>
            <person name="Ma L."/>
            <person name="Zhao Y."/>
            <person name="Jiang S."/>
        </authorList>
    </citation>
    <scope>NUCLEOTIDE SEQUENCE [LARGE SCALE GENOMIC DNA]</scope>
</reference>
<evidence type="ECO:0000313" key="2">
    <source>
        <dbReference type="EMBL" id="KAB2628218.1"/>
    </source>
</evidence>
<dbReference type="EMBL" id="SMOL01000148">
    <property type="protein sequence ID" value="KAB2628218.1"/>
    <property type="molecule type" value="Genomic_DNA"/>
</dbReference>
<feature type="region of interest" description="Disordered" evidence="1">
    <location>
        <begin position="1"/>
        <end position="52"/>
    </location>
</feature>
<sequence>MALSDPPQIPTTSLEYKASPASSSSAASLDTLDANATTRSAAPGSESEKLCQTAADDEYPSVLGFVLSPMAFHCPFMETPIS</sequence>
<feature type="compositionally biased region" description="Low complexity" evidence="1">
    <location>
        <begin position="18"/>
        <end position="28"/>
    </location>
</feature>
<dbReference type="Proteomes" id="UP000327157">
    <property type="component" value="Chromosome 8"/>
</dbReference>
<accession>A0A5N5HKP8</accession>
<protein>
    <submittedName>
        <fullName evidence="2">Protein phosphatase 2C 25</fullName>
    </submittedName>
</protein>
<comment type="caution">
    <text evidence="2">The sequence shown here is derived from an EMBL/GenBank/DDBJ whole genome shotgun (WGS) entry which is preliminary data.</text>
</comment>
<proteinExistence type="predicted"/>
<keyword evidence="3" id="KW-1185">Reference proteome</keyword>
<gene>
    <name evidence="2" type="ORF">D8674_033013</name>
</gene>
<organism evidence="2 3">
    <name type="scientific">Pyrus ussuriensis x Pyrus communis</name>
    <dbReference type="NCBI Taxonomy" id="2448454"/>
    <lineage>
        <taxon>Eukaryota</taxon>
        <taxon>Viridiplantae</taxon>
        <taxon>Streptophyta</taxon>
        <taxon>Embryophyta</taxon>
        <taxon>Tracheophyta</taxon>
        <taxon>Spermatophyta</taxon>
        <taxon>Magnoliopsida</taxon>
        <taxon>eudicotyledons</taxon>
        <taxon>Gunneridae</taxon>
        <taxon>Pentapetalae</taxon>
        <taxon>rosids</taxon>
        <taxon>fabids</taxon>
        <taxon>Rosales</taxon>
        <taxon>Rosaceae</taxon>
        <taxon>Amygdaloideae</taxon>
        <taxon>Maleae</taxon>
        <taxon>Pyrus</taxon>
    </lineage>
</organism>
<dbReference type="AlphaFoldDB" id="A0A5N5HKP8"/>
<evidence type="ECO:0000256" key="1">
    <source>
        <dbReference type="SAM" id="MobiDB-lite"/>
    </source>
</evidence>
<evidence type="ECO:0000313" key="3">
    <source>
        <dbReference type="Proteomes" id="UP000327157"/>
    </source>
</evidence>
<reference evidence="2 3" key="1">
    <citation type="submission" date="2019-09" db="EMBL/GenBank/DDBJ databases">
        <authorList>
            <person name="Ou C."/>
        </authorList>
    </citation>
    <scope>NUCLEOTIDE SEQUENCE [LARGE SCALE GENOMIC DNA]</scope>
    <source>
        <strain evidence="2">S2</strain>
        <tissue evidence="2">Leaf</tissue>
    </source>
</reference>
<reference evidence="2 3" key="3">
    <citation type="submission" date="2019-11" db="EMBL/GenBank/DDBJ databases">
        <title>A de novo genome assembly of a pear dwarfing rootstock.</title>
        <authorList>
            <person name="Wang F."/>
            <person name="Wang J."/>
            <person name="Li S."/>
            <person name="Zhang Y."/>
            <person name="Fang M."/>
            <person name="Ma L."/>
            <person name="Zhao Y."/>
            <person name="Jiang S."/>
        </authorList>
    </citation>
    <scope>NUCLEOTIDE SEQUENCE [LARGE SCALE GENOMIC DNA]</scope>
    <source>
        <strain evidence="2">S2</strain>
        <tissue evidence="2">Leaf</tissue>
    </source>
</reference>